<dbReference type="PANTHER" id="PTHR43415">
    <property type="entry name" value="SPERMIDINE N(1)-ACETYLTRANSFERASE"/>
    <property type="match status" value="1"/>
</dbReference>
<dbReference type="RefSeq" id="WP_093572359.1">
    <property type="nucleotide sequence ID" value="NZ_FOWC01000001.1"/>
</dbReference>
<dbReference type="GO" id="GO:0016747">
    <property type="term" value="F:acyltransferase activity, transferring groups other than amino-acyl groups"/>
    <property type="evidence" value="ECO:0007669"/>
    <property type="project" value="InterPro"/>
</dbReference>
<name>A0A1I5FG66_9PSEU</name>
<dbReference type="PANTHER" id="PTHR43415:SF3">
    <property type="entry name" value="GNAT-FAMILY ACETYLTRANSFERASE"/>
    <property type="match status" value="1"/>
</dbReference>
<dbReference type="STRING" id="112413.SAMN05421854_1011103"/>
<dbReference type="AlphaFoldDB" id="A0A1I5FG66"/>
<feature type="domain" description="N-acetyltransferase" evidence="1">
    <location>
        <begin position="7"/>
        <end position="172"/>
    </location>
</feature>
<dbReference type="Proteomes" id="UP000199137">
    <property type="component" value="Unassembled WGS sequence"/>
</dbReference>
<evidence type="ECO:0000259" key="1">
    <source>
        <dbReference type="PROSITE" id="PS51186"/>
    </source>
</evidence>
<evidence type="ECO:0000313" key="2">
    <source>
        <dbReference type="EMBL" id="SFO22576.1"/>
    </source>
</evidence>
<dbReference type="Gene3D" id="3.40.630.30">
    <property type="match status" value="1"/>
</dbReference>
<dbReference type="InterPro" id="IPR000182">
    <property type="entry name" value="GNAT_dom"/>
</dbReference>
<keyword evidence="2" id="KW-0808">Transferase</keyword>
<dbReference type="PROSITE" id="PS51186">
    <property type="entry name" value="GNAT"/>
    <property type="match status" value="1"/>
</dbReference>
<accession>A0A1I5FG66</accession>
<dbReference type="SUPFAM" id="SSF55729">
    <property type="entry name" value="Acyl-CoA N-acyltransferases (Nat)"/>
    <property type="match status" value="1"/>
</dbReference>
<reference evidence="2 3" key="1">
    <citation type="submission" date="2016-10" db="EMBL/GenBank/DDBJ databases">
        <authorList>
            <person name="de Groot N.N."/>
        </authorList>
    </citation>
    <scope>NUCLEOTIDE SEQUENCE [LARGE SCALE GENOMIC DNA]</scope>
    <source>
        <strain evidence="2 3">DSM 44637</strain>
    </source>
</reference>
<dbReference type="EMBL" id="FOWC01000001">
    <property type="protein sequence ID" value="SFO22576.1"/>
    <property type="molecule type" value="Genomic_DNA"/>
</dbReference>
<proteinExistence type="predicted"/>
<organism evidence="2 3">
    <name type="scientific">Amycolatopsis rubida</name>
    <dbReference type="NCBI Taxonomy" id="112413"/>
    <lineage>
        <taxon>Bacteria</taxon>
        <taxon>Bacillati</taxon>
        <taxon>Actinomycetota</taxon>
        <taxon>Actinomycetes</taxon>
        <taxon>Pseudonocardiales</taxon>
        <taxon>Pseudonocardiaceae</taxon>
        <taxon>Amycolatopsis</taxon>
    </lineage>
</organism>
<dbReference type="Pfam" id="PF13302">
    <property type="entry name" value="Acetyltransf_3"/>
    <property type="match status" value="1"/>
</dbReference>
<evidence type="ECO:0000313" key="3">
    <source>
        <dbReference type="Proteomes" id="UP000199137"/>
    </source>
</evidence>
<sequence length="176" mass="20389">MLTGKLVRLRAIEPSDAESFYRWIHDPEVGRYMTGDYPRSLAQLRKRGEERPVNTYENVVLGIESIEAGKLIGVVDLRDARPEIGRAELDIYIGETDHWDGGYGTEALKLMCRYGFNVMRLHLIALWVVAENERARHVYRKVGFVEDGRHRQCHRGPDGQYHDMYLMSLLEPELDD</sequence>
<gene>
    <name evidence="2" type="ORF">SAMN05421854_1011103</name>
</gene>
<protein>
    <submittedName>
        <fullName evidence="2">Protein N-acetyltransferase, RimJ/RimL family</fullName>
    </submittedName>
</protein>
<dbReference type="OrthoDB" id="9814648at2"/>
<dbReference type="InterPro" id="IPR016181">
    <property type="entry name" value="Acyl_CoA_acyltransferase"/>
</dbReference>